<feature type="transmembrane region" description="Helical" evidence="1">
    <location>
        <begin position="12"/>
        <end position="31"/>
    </location>
</feature>
<dbReference type="EMBL" id="RJUK01000001">
    <property type="protein sequence ID" value="ROQ21407.1"/>
    <property type="molecule type" value="Genomic_DNA"/>
</dbReference>
<proteinExistence type="predicted"/>
<dbReference type="SUPFAM" id="SSF55961">
    <property type="entry name" value="Bet v1-like"/>
    <property type="match status" value="1"/>
</dbReference>
<keyword evidence="1" id="KW-1133">Transmembrane helix</keyword>
<evidence type="ECO:0000256" key="1">
    <source>
        <dbReference type="SAM" id="Phobius"/>
    </source>
</evidence>
<organism evidence="2 3">
    <name type="scientific">Marinimicrobium koreense</name>
    <dbReference type="NCBI Taxonomy" id="306545"/>
    <lineage>
        <taxon>Bacteria</taxon>
        <taxon>Pseudomonadati</taxon>
        <taxon>Pseudomonadota</taxon>
        <taxon>Gammaproteobacteria</taxon>
        <taxon>Cellvibrionales</taxon>
        <taxon>Cellvibrionaceae</taxon>
        <taxon>Marinimicrobium</taxon>
    </lineage>
</organism>
<protein>
    <submittedName>
        <fullName evidence="2">Polyketide cyclase/dehydrase/lipid transport protein</fullName>
    </submittedName>
</protein>
<gene>
    <name evidence="2" type="ORF">EDC38_2031</name>
</gene>
<reference evidence="2 3" key="1">
    <citation type="submission" date="2018-11" db="EMBL/GenBank/DDBJ databases">
        <title>Genomic Encyclopedia of Type Strains, Phase IV (KMG-IV): sequencing the most valuable type-strain genomes for metagenomic binning, comparative biology and taxonomic classification.</title>
        <authorList>
            <person name="Goeker M."/>
        </authorList>
    </citation>
    <scope>NUCLEOTIDE SEQUENCE [LARGE SCALE GENOMIC DNA]</scope>
    <source>
        <strain evidence="2 3">DSM 16974</strain>
    </source>
</reference>
<dbReference type="Gene3D" id="3.30.530.20">
    <property type="match status" value="1"/>
</dbReference>
<dbReference type="InterPro" id="IPR019587">
    <property type="entry name" value="Polyketide_cyclase/dehydratase"/>
</dbReference>
<accession>A0A3N1P2F8</accession>
<sequence>MNEYLNARPLRLALLGNAVFSFASAIVMFTTPGQVSTWLGVEIAGVLPWLAVGLALFAFDLVHQATRSRPASWRALYASAADLLWVVGTFPFVLVPGLLSSTGQWLVGAVAVVVLSLAVLQMRGIRHLHAVAGVNRYRHCLQVSVNSPAEAMWRVISNLGHIQNYVPMLKHSELMNGREPGKGAVRVCSDRSGKRWAEECIEFETGRSVTLRFLASEPDFPFPATQMTGGWDVEPSKDSPVQSQVTVWWELEPKKPWLAPLLLPMLGFGADRTFPAVVERMAFDARGGAPSPASQANGIVARLLPVLC</sequence>
<dbReference type="Pfam" id="PF10604">
    <property type="entry name" value="Polyketide_cyc2"/>
    <property type="match status" value="1"/>
</dbReference>
<dbReference type="Proteomes" id="UP000273643">
    <property type="component" value="Unassembled WGS sequence"/>
</dbReference>
<evidence type="ECO:0000313" key="3">
    <source>
        <dbReference type="Proteomes" id="UP000273643"/>
    </source>
</evidence>
<feature type="transmembrane region" description="Helical" evidence="1">
    <location>
        <begin position="43"/>
        <end position="63"/>
    </location>
</feature>
<feature type="transmembrane region" description="Helical" evidence="1">
    <location>
        <begin position="75"/>
        <end position="96"/>
    </location>
</feature>
<feature type="transmembrane region" description="Helical" evidence="1">
    <location>
        <begin position="102"/>
        <end position="120"/>
    </location>
</feature>
<keyword evidence="1" id="KW-0812">Transmembrane</keyword>
<dbReference type="RefSeq" id="WP_170162889.1">
    <property type="nucleotide sequence ID" value="NZ_RJUK01000001.1"/>
</dbReference>
<keyword evidence="3" id="KW-1185">Reference proteome</keyword>
<keyword evidence="1" id="KW-0472">Membrane</keyword>
<name>A0A3N1P2F8_9GAMM</name>
<comment type="caution">
    <text evidence="2">The sequence shown here is derived from an EMBL/GenBank/DDBJ whole genome shotgun (WGS) entry which is preliminary data.</text>
</comment>
<dbReference type="AlphaFoldDB" id="A0A3N1P2F8"/>
<dbReference type="InterPro" id="IPR023393">
    <property type="entry name" value="START-like_dom_sf"/>
</dbReference>
<evidence type="ECO:0000313" key="2">
    <source>
        <dbReference type="EMBL" id="ROQ21407.1"/>
    </source>
</evidence>